<dbReference type="Proteomes" id="UP000641646">
    <property type="component" value="Unassembled WGS sequence"/>
</dbReference>
<evidence type="ECO:0000313" key="2">
    <source>
        <dbReference type="Proteomes" id="UP000641646"/>
    </source>
</evidence>
<dbReference type="AlphaFoldDB" id="A0A926VBR4"/>
<sequence length="45" mass="4955">MPLLSSLSPIGIDRSLWKLVIRDGFILVENGFSLGRDVSETLIVP</sequence>
<organism evidence="1 2">
    <name type="scientific">Aerosakkonema funiforme FACHB-1375</name>
    <dbReference type="NCBI Taxonomy" id="2949571"/>
    <lineage>
        <taxon>Bacteria</taxon>
        <taxon>Bacillati</taxon>
        <taxon>Cyanobacteriota</taxon>
        <taxon>Cyanophyceae</taxon>
        <taxon>Oscillatoriophycideae</taxon>
        <taxon>Aerosakkonematales</taxon>
        <taxon>Aerosakkonemataceae</taxon>
        <taxon>Aerosakkonema</taxon>
    </lineage>
</organism>
<accession>A0A926VBR4</accession>
<name>A0A926VBR4_9CYAN</name>
<dbReference type="RefSeq" id="WP_190461042.1">
    <property type="nucleotide sequence ID" value="NZ_JACJPW010000001.1"/>
</dbReference>
<evidence type="ECO:0000313" key="1">
    <source>
        <dbReference type="EMBL" id="MBD2179654.1"/>
    </source>
</evidence>
<dbReference type="EMBL" id="JACJPW010000001">
    <property type="protein sequence ID" value="MBD2179654.1"/>
    <property type="molecule type" value="Genomic_DNA"/>
</dbReference>
<reference evidence="1" key="1">
    <citation type="journal article" date="2015" name="ISME J.">
        <title>Draft Genome Sequence of Streptomyces incarnatus NRRL8089, which Produces the Nucleoside Antibiotic Sinefungin.</title>
        <authorList>
            <person name="Oshima K."/>
            <person name="Hattori M."/>
            <person name="Shimizu H."/>
            <person name="Fukuda K."/>
            <person name="Nemoto M."/>
            <person name="Inagaki K."/>
            <person name="Tamura T."/>
        </authorList>
    </citation>
    <scope>NUCLEOTIDE SEQUENCE</scope>
    <source>
        <strain evidence="1">FACHB-1375</strain>
    </source>
</reference>
<protein>
    <submittedName>
        <fullName evidence="1">Uncharacterized protein</fullName>
    </submittedName>
</protein>
<proteinExistence type="predicted"/>
<reference evidence="1" key="2">
    <citation type="submission" date="2020-08" db="EMBL/GenBank/DDBJ databases">
        <authorList>
            <person name="Chen M."/>
            <person name="Teng W."/>
            <person name="Zhao L."/>
            <person name="Hu C."/>
            <person name="Zhou Y."/>
            <person name="Han B."/>
            <person name="Song L."/>
            <person name="Shu W."/>
        </authorList>
    </citation>
    <scope>NUCLEOTIDE SEQUENCE</scope>
    <source>
        <strain evidence="1">FACHB-1375</strain>
    </source>
</reference>
<comment type="caution">
    <text evidence="1">The sequence shown here is derived from an EMBL/GenBank/DDBJ whole genome shotgun (WGS) entry which is preliminary data.</text>
</comment>
<gene>
    <name evidence="1" type="ORF">H6G03_00770</name>
</gene>
<keyword evidence="2" id="KW-1185">Reference proteome</keyword>